<name>A0ABX3NTN0_9BACT</name>
<proteinExistence type="predicted"/>
<dbReference type="InterPro" id="IPR046233">
    <property type="entry name" value="DUF6266"/>
</dbReference>
<comment type="caution">
    <text evidence="1">The sequence shown here is derived from an EMBL/GenBank/DDBJ whole genome shotgun (WGS) entry which is preliminary data.</text>
</comment>
<evidence type="ECO:0000313" key="1">
    <source>
        <dbReference type="EMBL" id="OQP45991.1"/>
    </source>
</evidence>
<gene>
    <name evidence="1" type="ORF">A4D02_32895</name>
</gene>
<reference evidence="1 2" key="1">
    <citation type="submission" date="2016-04" db="EMBL/GenBank/DDBJ databases">
        <authorList>
            <person name="Chen L."/>
            <person name="Zhuang W."/>
            <person name="Wang G."/>
        </authorList>
    </citation>
    <scope>NUCLEOTIDE SEQUENCE [LARGE SCALE GENOMIC DNA]</scope>
    <source>
        <strain evidence="2">GR20</strain>
    </source>
</reference>
<evidence type="ECO:0000313" key="2">
    <source>
        <dbReference type="Proteomes" id="UP000192277"/>
    </source>
</evidence>
<dbReference type="RefSeq" id="WP_014221137.1">
    <property type="nucleotide sequence ID" value="NZ_LWBO01000018.1"/>
</dbReference>
<sequence length="211" mass="22866">MGKMNNGILDNFSGTIGKVVGSNWRGVPYMRSKAKKRTGALSDAQLEQQARFAIAGKFTQSMNDLLTLGFKDQAVKMTGKNYAQSIILRDAITGTYPDFQIDYSKVPISQGKLTKAKSPVATAEANSILKFTWTNDAGRKLAKANDQAVLIAYCPEMNETEYAFGPARDAATGNLDVAEFSGKKVHAWISFMSANGKLIANSVYCGELTIS</sequence>
<protein>
    <submittedName>
        <fullName evidence="1">Uncharacterized protein</fullName>
    </submittedName>
</protein>
<dbReference type="EMBL" id="LWBO01000018">
    <property type="protein sequence ID" value="OQP45991.1"/>
    <property type="molecule type" value="Genomic_DNA"/>
</dbReference>
<keyword evidence="2" id="KW-1185">Reference proteome</keyword>
<organism evidence="1 2">
    <name type="scientific">Niastella koreensis</name>
    <dbReference type="NCBI Taxonomy" id="354356"/>
    <lineage>
        <taxon>Bacteria</taxon>
        <taxon>Pseudomonadati</taxon>
        <taxon>Bacteroidota</taxon>
        <taxon>Chitinophagia</taxon>
        <taxon>Chitinophagales</taxon>
        <taxon>Chitinophagaceae</taxon>
        <taxon>Niastella</taxon>
    </lineage>
</organism>
<dbReference type="Pfam" id="PF19781">
    <property type="entry name" value="DUF6266"/>
    <property type="match status" value="1"/>
</dbReference>
<accession>A0ABX3NTN0</accession>
<dbReference type="Proteomes" id="UP000192277">
    <property type="component" value="Unassembled WGS sequence"/>
</dbReference>